<dbReference type="AlphaFoldDB" id="A0A0F8YEW4"/>
<accession>A0A0F8YEW4</accession>
<evidence type="ECO:0000313" key="1">
    <source>
        <dbReference type="EMBL" id="KKK79952.1"/>
    </source>
</evidence>
<name>A0A0F8YEW4_9ZZZZ</name>
<proteinExistence type="predicted"/>
<comment type="caution">
    <text evidence="1">The sequence shown here is derived from an EMBL/GenBank/DDBJ whole genome shotgun (WGS) entry which is preliminary data.</text>
</comment>
<protein>
    <submittedName>
        <fullName evidence="1">Uncharacterized protein</fullName>
    </submittedName>
</protein>
<dbReference type="EMBL" id="LAZR01053801">
    <property type="protein sequence ID" value="KKK79952.1"/>
    <property type="molecule type" value="Genomic_DNA"/>
</dbReference>
<sequence length="127" mass="14338">MSEGKKCHRCGMYYLCPECVGGKIASLTAEVERLRAEVKWRIQEAKEAWKIAHEPAKCGHARANWKDPKYGTPEYDGDERCEVCAEVERLREAAADFLLYAIGTGLVDAYDRDREAVMVLKAVLEAE</sequence>
<gene>
    <name evidence="1" type="ORF">LCGC14_2828360</name>
</gene>
<reference evidence="1" key="1">
    <citation type="journal article" date="2015" name="Nature">
        <title>Complex archaea that bridge the gap between prokaryotes and eukaryotes.</title>
        <authorList>
            <person name="Spang A."/>
            <person name="Saw J.H."/>
            <person name="Jorgensen S.L."/>
            <person name="Zaremba-Niedzwiedzka K."/>
            <person name="Martijn J."/>
            <person name="Lind A.E."/>
            <person name="van Eijk R."/>
            <person name="Schleper C."/>
            <person name="Guy L."/>
            <person name="Ettema T.J."/>
        </authorList>
    </citation>
    <scope>NUCLEOTIDE SEQUENCE</scope>
</reference>
<organism evidence="1">
    <name type="scientific">marine sediment metagenome</name>
    <dbReference type="NCBI Taxonomy" id="412755"/>
    <lineage>
        <taxon>unclassified sequences</taxon>
        <taxon>metagenomes</taxon>
        <taxon>ecological metagenomes</taxon>
    </lineage>
</organism>